<dbReference type="Pfam" id="PF02759">
    <property type="entry name" value="RUN"/>
    <property type="match status" value="1"/>
</dbReference>
<feature type="compositionally biased region" description="Low complexity" evidence="3">
    <location>
        <begin position="388"/>
        <end position="404"/>
    </location>
</feature>
<evidence type="ECO:0000259" key="4">
    <source>
        <dbReference type="PROSITE" id="PS50826"/>
    </source>
</evidence>
<organism evidence="5 6">
    <name type="scientific">Mytilus edulis</name>
    <name type="common">Blue mussel</name>
    <dbReference type="NCBI Taxonomy" id="6550"/>
    <lineage>
        <taxon>Eukaryota</taxon>
        <taxon>Metazoa</taxon>
        <taxon>Spiralia</taxon>
        <taxon>Lophotrochozoa</taxon>
        <taxon>Mollusca</taxon>
        <taxon>Bivalvia</taxon>
        <taxon>Autobranchia</taxon>
        <taxon>Pteriomorphia</taxon>
        <taxon>Mytilida</taxon>
        <taxon>Mytiloidea</taxon>
        <taxon>Mytilidae</taxon>
        <taxon>Mytilinae</taxon>
        <taxon>Mytilus</taxon>
    </lineage>
</organism>
<proteinExistence type="inferred from homology"/>
<sequence>MNEEIYAQLSKRQTDIQRKNLVQICRLTVKTLIDKASITNIDDDCEELINFCAAIEQILTYRQKAQRTWYGIEEVRPFWDFIQSACRYLPNNCITSIATLENVKSPTGKGRAWIRCVLMEKRLSEYLSNAIQQTKIVRRFYQDGSVILSEDINVLCGVLLGLNSIDFSFCLKGQHEELKSPLFIDYTPYLIFQQSEESANKDFEELEELSTNADRTSSSVVGSSGDSWEVKFKELERTHKTIKEQKGYLEEILRKREHQLQDLQRKHTNLCNVFKKFDSDSKKDRLQMENVVIELQHQLTTVTTKCEGVSTKYEALVTKLKSGFIDLEIVNPESSSPKEEQHKLDYRSRDVCTSNIPESAAKLVIPGARGLKQEMKAETESMLVMAGSFSSEKSSEETSNSNFTRNDENNKASDAEGAIVINFPENDQQSLSSADTSSIVEESITGEQSYAKTDIIKQEENQNTTEPESEKDSTSSKKSVELDDSSSDEDLQVTTGNNKEPAHSAIDPSTEDNTNGSEPERDTSTSSPEILQPSEEENSNGSESSVNEEQYDLVSDDLSKFGGETASEENENATVLKTISLKGYFQISKVLKTISLKGYFQRLAFKLTSLGALYNNRELGFK</sequence>
<reference evidence="5" key="1">
    <citation type="submission" date="2021-03" db="EMBL/GenBank/DDBJ databases">
        <authorList>
            <person name="Bekaert M."/>
        </authorList>
    </citation>
    <scope>NUCLEOTIDE SEQUENCE</scope>
</reference>
<dbReference type="SUPFAM" id="SSF140741">
    <property type="entry name" value="RUN domain-like"/>
    <property type="match status" value="1"/>
</dbReference>
<name>A0A8S3SVL1_MYTED</name>
<keyword evidence="6" id="KW-1185">Reference proteome</keyword>
<evidence type="ECO:0000313" key="6">
    <source>
        <dbReference type="Proteomes" id="UP000683360"/>
    </source>
</evidence>
<dbReference type="AlphaFoldDB" id="A0A8S3SVL1"/>
<feature type="compositionally biased region" description="Basic and acidic residues" evidence="3">
    <location>
        <begin position="468"/>
        <end position="481"/>
    </location>
</feature>
<dbReference type="SMART" id="SM00593">
    <property type="entry name" value="RUN"/>
    <property type="match status" value="1"/>
</dbReference>
<gene>
    <name evidence="5" type="ORF">MEDL_37965</name>
</gene>
<protein>
    <submittedName>
        <fullName evidence="5">RUN domain-containing protein 3A,RUN domain-containing protein 3B</fullName>
    </submittedName>
</protein>
<dbReference type="Proteomes" id="UP000683360">
    <property type="component" value="Unassembled WGS sequence"/>
</dbReference>
<comment type="similarity">
    <text evidence="2">Belongs to the RUNDC3 family.</text>
</comment>
<feature type="region of interest" description="Disordered" evidence="3">
    <location>
        <begin position="445"/>
        <end position="566"/>
    </location>
</feature>
<comment type="caution">
    <text evidence="5">The sequence shown here is derived from an EMBL/GenBank/DDBJ whole genome shotgun (WGS) entry which is preliminary data.</text>
</comment>
<dbReference type="Gene3D" id="1.20.58.900">
    <property type="match status" value="1"/>
</dbReference>
<evidence type="ECO:0000313" key="5">
    <source>
        <dbReference type="EMBL" id="CAG2224777.1"/>
    </source>
</evidence>
<feature type="compositionally biased region" description="Acidic residues" evidence="3">
    <location>
        <begin position="482"/>
        <end position="491"/>
    </location>
</feature>
<dbReference type="OrthoDB" id="10029904at2759"/>
<accession>A0A8S3SVL1</accession>
<evidence type="ECO:0000256" key="3">
    <source>
        <dbReference type="SAM" id="MobiDB-lite"/>
    </source>
</evidence>
<feature type="compositionally biased region" description="Low complexity" evidence="3">
    <location>
        <begin position="539"/>
        <end position="548"/>
    </location>
</feature>
<dbReference type="PROSITE" id="PS50826">
    <property type="entry name" value="RUN"/>
    <property type="match status" value="1"/>
</dbReference>
<dbReference type="PANTHER" id="PTHR46251">
    <property type="entry name" value="RUN DOMAIN-CONTAINING 3 PROTEIN RUNDC3"/>
    <property type="match status" value="1"/>
</dbReference>
<feature type="domain" description="RUN" evidence="4">
    <location>
        <begin position="42"/>
        <end position="174"/>
    </location>
</feature>
<dbReference type="PANTHER" id="PTHR46251:SF3">
    <property type="entry name" value="RUN DOMAIN-CONTAINING PROTEIN"/>
    <property type="match status" value="1"/>
</dbReference>
<keyword evidence="1" id="KW-0175">Coiled coil</keyword>
<evidence type="ECO:0000256" key="2">
    <source>
        <dbReference type="ARBA" id="ARBA00034727"/>
    </source>
</evidence>
<feature type="region of interest" description="Disordered" evidence="3">
    <location>
        <begin position="387"/>
        <end position="412"/>
    </location>
</feature>
<dbReference type="InterPro" id="IPR037213">
    <property type="entry name" value="Run_dom_sf"/>
</dbReference>
<dbReference type="InterPro" id="IPR004012">
    <property type="entry name" value="Run_dom"/>
</dbReference>
<dbReference type="InterPro" id="IPR047340">
    <property type="entry name" value="RUNDC3A_B"/>
</dbReference>
<dbReference type="EMBL" id="CAJPWZ010001819">
    <property type="protein sequence ID" value="CAG2224777.1"/>
    <property type="molecule type" value="Genomic_DNA"/>
</dbReference>
<evidence type="ECO:0000256" key="1">
    <source>
        <dbReference type="ARBA" id="ARBA00023054"/>
    </source>
</evidence>